<accession>A0A9X2KWV3</accession>
<dbReference type="GO" id="GO:0016020">
    <property type="term" value="C:membrane"/>
    <property type="evidence" value="ECO:0007669"/>
    <property type="project" value="InterPro"/>
</dbReference>
<dbReference type="InterPro" id="IPR010559">
    <property type="entry name" value="Sig_transdc_His_kin_internal"/>
</dbReference>
<feature type="transmembrane region" description="Helical" evidence="1">
    <location>
        <begin position="42"/>
        <end position="61"/>
    </location>
</feature>
<keyword evidence="5" id="KW-1185">Reference proteome</keyword>
<dbReference type="EMBL" id="JANCNS010000002">
    <property type="protein sequence ID" value="MCP9200054.1"/>
    <property type="molecule type" value="Genomic_DNA"/>
</dbReference>
<dbReference type="Pfam" id="PF06580">
    <property type="entry name" value="His_kinase"/>
    <property type="match status" value="1"/>
</dbReference>
<dbReference type="InterPro" id="IPR036890">
    <property type="entry name" value="HATPase_C_sf"/>
</dbReference>
<dbReference type="PANTHER" id="PTHR34220:SF7">
    <property type="entry name" value="SENSOR HISTIDINE KINASE YPDA"/>
    <property type="match status" value="1"/>
</dbReference>
<dbReference type="RefSeq" id="WP_241551864.1">
    <property type="nucleotide sequence ID" value="NZ_JANCNS010000002.1"/>
</dbReference>
<feature type="domain" description="2TM" evidence="3">
    <location>
        <begin position="357"/>
        <end position="431"/>
    </location>
</feature>
<gene>
    <name evidence="4" type="ORF">MKO06_09055</name>
</gene>
<dbReference type="Proteomes" id="UP001155280">
    <property type="component" value="Unassembled WGS sequence"/>
</dbReference>
<dbReference type="GO" id="GO:0000155">
    <property type="term" value="F:phosphorelay sensor kinase activity"/>
    <property type="evidence" value="ECO:0007669"/>
    <property type="project" value="InterPro"/>
</dbReference>
<evidence type="ECO:0000313" key="5">
    <source>
        <dbReference type="Proteomes" id="UP001155280"/>
    </source>
</evidence>
<keyword evidence="1" id="KW-0472">Membrane</keyword>
<keyword evidence="1" id="KW-1133">Transmembrane helix</keyword>
<dbReference type="Pfam" id="PF13239">
    <property type="entry name" value="2TM"/>
    <property type="match status" value="1"/>
</dbReference>
<protein>
    <submittedName>
        <fullName evidence="4">2TM domain-containing protein</fullName>
    </submittedName>
</protein>
<comment type="caution">
    <text evidence="4">The sequence shown here is derived from an EMBL/GenBank/DDBJ whole genome shotgun (WGS) entry which is preliminary data.</text>
</comment>
<reference evidence="4" key="1">
    <citation type="submission" date="2022-07" db="EMBL/GenBank/DDBJ databases">
        <title>Gramela sediminis sp. nov., isolated from deep-sea sediment of the Indian Ocean.</title>
        <authorList>
            <person name="Shi H."/>
        </authorList>
    </citation>
    <scope>NUCLEOTIDE SEQUENCE</scope>
    <source>
        <strain evidence="4">GC03-9</strain>
    </source>
</reference>
<evidence type="ECO:0000313" key="4">
    <source>
        <dbReference type="EMBL" id="MCP9200054.1"/>
    </source>
</evidence>
<name>A0A9X2KWV3_9FLAO</name>
<dbReference type="AlphaFoldDB" id="A0A9X2KWV3"/>
<sequence length="441" mass="52025">MKDLLKILKVSVVVCLIVILLDTTFSGMRFEKLTDPEYWGMYYFYSFVLTMLNGFYIIWFVNKIGYEGANLRTVILASFGTIAVTLAGFFFCRLVNKTIFEGMPFDEFIQNERINYYLFPLLFTTIVSLFFHLIYTYKAIQEKKVKEQKIIAGTASAKFDALKNQLDPHFLFNSLNVLASLIDENPAQAQRFTTSLSKVYRYVLEQKDKELVSVQEELNFASTYIKLLEMRFENSIFFEIPDKLKYEDARVVPLSLQLLLENTIKHNIVSENQPLRIRIYESDAYLVVENNFQKKEVLSTRKGVGLQNIVNRYDVVTSRKLEIEQNDELFRVKLPLLTKQISIMETDDELQENAYFKAKQRVKEIKEFYGNLISYAVVIPFLIFVNYYTYWDFQWFWFPLFGWGIGLTIHGFSVFGFGSDWKERKIQELMEKEEQRSKSWK</sequence>
<dbReference type="Gene3D" id="3.30.565.10">
    <property type="entry name" value="Histidine kinase-like ATPase, C-terminal domain"/>
    <property type="match status" value="1"/>
</dbReference>
<organism evidence="4 5">
    <name type="scientific">Christiangramia oceanisediminis</name>
    <dbReference type="NCBI Taxonomy" id="2920386"/>
    <lineage>
        <taxon>Bacteria</taxon>
        <taxon>Pseudomonadati</taxon>
        <taxon>Bacteroidota</taxon>
        <taxon>Flavobacteriia</taxon>
        <taxon>Flavobacteriales</taxon>
        <taxon>Flavobacteriaceae</taxon>
        <taxon>Christiangramia</taxon>
    </lineage>
</organism>
<evidence type="ECO:0000256" key="1">
    <source>
        <dbReference type="SAM" id="Phobius"/>
    </source>
</evidence>
<feature type="domain" description="Signal transduction histidine kinase internal region" evidence="2">
    <location>
        <begin position="157"/>
        <end position="235"/>
    </location>
</feature>
<feature type="transmembrane region" description="Helical" evidence="1">
    <location>
        <begin position="116"/>
        <end position="137"/>
    </location>
</feature>
<feature type="transmembrane region" description="Helical" evidence="1">
    <location>
        <begin position="368"/>
        <end position="389"/>
    </location>
</feature>
<dbReference type="InterPro" id="IPR050640">
    <property type="entry name" value="Bact_2-comp_sensor_kinase"/>
</dbReference>
<proteinExistence type="predicted"/>
<evidence type="ECO:0000259" key="3">
    <source>
        <dbReference type="Pfam" id="PF13239"/>
    </source>
</evidence>
<feature type="transmembrane region" description="Helical" evidence="1">
    <location>
        <begin position="395"/>
        <end position="417"/>
    </location>
</feature>
<feature type="transmembrane region" description="Helical" evidence="1">
    <location>
        <begin position="73"/>
        <end position="96"/>
    </location>
</feature>
<evidence type="ECO:0000259" key="2">
    <source>
        <dbReference type="Pfam" id="PF06580"/>
    </source>
</evidence>
<keyword evidence="1" id="KW-0812">Transmembrane</keyword>
<dbReference type="InterPro" id="IPR025698">
    <property type="entry name" value="2TM_dom"/>
</dbReference>
<dbReference type="PANTHER" id="PTHR34220">
    <property type="entry name" value="SENSOR HISTIDINE KINASE YPDA"/>
    <property type="match status" value="1"/>
</dbReference>